<feature type="transmembrane region" description="Helical" evidence="6">
    <location>
        <begin position="208"/>
        <end position="233"/>
    </location>
</feature>
<keyword evidence="4 6" id="KW-1133">Transmembrane helix</keyword>
<evidence type="ECO:0000256" key="2">
    <source>
        <dbReference type="ARBA" id="ARBA00006757"/>
    </source>
</evidence>
<evidence type="ECO:0000256" key="1">
    <source>
        <dbReference type="ARBA" id="ARBA00004141"/>
    </source>
</evidence>
<feature type="transmembrane region" description="Helical" evidence="6">
    <location>
        <begin position="60"/>
        <end position="81"/>
    </location>
</feature>
<name>A0A179FKV1_METCM</name>
<keyword evidence="3 6" id="KW-0812">Transmembrane</keyword>
<evidence type="ECO:0000256" key="5">
    <source>
        <dbReference type="ARBA" id="ARBA00023136"/>
    </source>
</evidence>
<dbReference type="InterPro" id="IPR039020">
    <property type="entry name" value="PaxB-like"/>
</dbReference>
<dbReference type="EMBL" id="LSBJ02000004">
    <property type="protein sequence ID" value="OAQ66212.1"/>
    <property type="molecule type" value="Genomic_DNA"/>
</dbReference>
<keyword evidence="5 6" id="KW-0472">Membrane</keyword>
<evidence type="ECO:0000313" key="8">
    <source>
        <dbReference type="Proteomes" id="UP000078397"/>
    </source>
</evidence>
<dbReference type="GeneID" id="28857742"/>
<evidence type="ECO:0000256" key="3">
    <source>
        <dbReference type="ARBA" id="ARBA00022692"/>
    </source>
</evidence>
<comment type="caution">
    <text evidence="7">The sequence shown here is derived from an EMBL/GenBank/DDBJ whole genome shotgun (WGS) entry which is preliminary data.</text>
</comment>
<dbReference type="GO" id="GO:0016020">
    <property type="term" value="C:membrane"/>
    <property type="evidence" value="ECO:0007669"/>
    <property type="project" value="UniProtKB-SubCell"/>
</dbReference>
<proteinExistence type="inferred from homology"/>
<dbReference type="Proteomes" id="UP000078397">
    <property type="component" value="Unassembled WGS sequence"/>
</dbReference>
<gene>
    <name evidence="7" type="ORF">VFPPC_15995</name>
</gene>
<sequence>MPFEWAKLFEVNHLMVHELDLALNPPQSYLFVQDFLIILCALLYVFCYIFYSIRTKRDRFLAGPIDLLFGNLAYELYYPFIMARGKLQLFGCLVWFLFDLRFIYIAFKYACPPEKRLKVGIRFTFSTCSLVAIFYILGVYFPDDGEQVTAYWTGWLLEMPIGWCAVTCLWLYGDTKGQSLEMWVMRFPGVLSAMAVFFWRYVNVPQNWGYVVSWPSIALLILTVIPELMYPFVFRRTEQKMIREALAKKQKAN</sequence>
<dbReference type="RefSeq" id="XP_018143299.1">
    <property type="nucleotide sequence ID" value="XM_018293748.1"/>
</dbReference>
<dbReference type="GO" id="GO:0016829">
    <property type="term" value="F:lyase activity"/>
    <property type="evidence" value="ECO:0007669"/>
    <property type="project" value="InterPro"/>
</dbReference>
<evidence type="ECO:0000256" key="4">
    <source>
        <dbReference type="ARBA" id="ARBA00022989"/>
    </source>
</evidence>
<feature type="transmembrane region" description="Helical" evidence="6">
    <location>
        <begin position="87"/>
        <end position="107"/>
    </location>
</feature>
<evidence type="ECO:0000313" key="7">
    <source>
        <dbReference type="EMBL" id="OAQ66212.1"/>
    </source>
</evidence>
<comment type="similarity">
    <text evidence="2">Belongs to the paxB family.</text>
</comment>
<dbReference type="AlphaFoldDB" id="A0A179FKV1"/>
<dbReference type="Pfam" id="PF25129">
    <property type="entry name" value="Pyr4-TMTC"/>
    <property type="match status" value="1"/>
</dbReference>
<feature type="transmembrane region" description="Helical" evidence="6">
    <location>
        <begin position="184"/>
        <end position="202"/>
    </location>
</feature>
<dbReference type="PANTHER" id="PTHR42038">
    <property type="match status" value="1"/>
</dbReference>
<organism evidence="7 8">
    <name type="scientific">Pochonia chlamydosporia 170</name>
    <dbReference type="NCBI Taxonomy" id="1380566"/>
    <lineage>
        <taxon>Eukaryota</taxon>
        <taxon>Fungi</taxon>
        <taxon>Dikarya</taxon>
        <taxon>Ascomycota</taxon>
        <taxon>Pezizomycotina</taxon>
        <taxon>Sordariomycetes</taxon>
        <taxon>Hypocreomycetidae</taxon>
        <taxon>Hypocreales</taxon>
        <taxon>Clavicipitaceae</taxon>
        <taxon>Pochonia</taxon>
    </lineage>
</organism>
<dbReference type="OrthoDB" id="4945768at2759"/>
<comment type="subcellular location">
    <subcellularLocation>
        <location evidence="1">Membrane</location>
        <topology evidence="1">Multi-pass membrane protein</topology>
    </subcellularLocation>
</comment>
<feature type="transmembrane region" description="Helical" evidence="6">
    <location>
        <begin position="35"/>
        <end position="53"/>
    </location>
</feature>
<feature type="transmembrane region" description="Helical" evidence="6">
    <location>
        <begin position="152"/>
        <end position="172"/>
    </location>
</feature>
<dbReference type="KEGG" id="pchm:VFPPC_15995"/>
<protein>
    <submittedName>
        <fullName evidence="7">Uncharacterized protein</fullName>
    </submittedName>
</protein>
<dbReference type="PANTHER" id="PTHR42038:SF4">
    <property type="entry name" value="INTEGRAL MEMBRANE PROTEIN"/>
    <property type="match status" value="1"/>
</dbReference>
<evidence type="ECO:0000256" key="6">
    <source>
        <dbReference type="SAM" id="Phobius"/>
    </source>
</evidence>
<accession>A0A179FKV1</accession>
<keyword evidence="8" id="KW-1185">Reference proteome</keyword>
<reference evidence="7 8" key="1">
    <citation type="journal article" date="2016" name="PLoS Pathog.">
        <title>Biosynthesis of antibiotic leucinostatins in bio-control fungus Purpureocillium lilacinum and their inhibition on phytophthora revealed by genome mining.</title>
        <authorList>
            <person name="Wang G."/>
            <person name="Liu Z."/>
            <person name="Lin R."/>
            <person name="Li E."/>
            <person name="Mao Z."/>
            <person name="Ling J."/>
            <person name="Yang Y."/>
            <person name="Yin W.B."/>
            <person name="Xie B."/>
        </authorList>
    </citation>
    <scope>NUCLEOTIDE SEQUENCE [LARGE SCALE GENOMIC DNA]</scope>
    <source>
        <strain evidence="7">170</strain>
    </source>
</reference>
<feature type="transmembrane region" description="Helical" evidence="6">
    <location>
        <begin position="119"/>
        <end position="140"/>
    </location>
</feature>